<name>A0ABW0DSI4_9ACTN</name>
<proteinExistence type="predicted"/>
<evidence type="ECO:0000313" key="2">
    <source>
        <dbReference type="Proteomes" id="UP001596035"/>
    </source>
</evidence>
<protein>
    <recommendedName>
        <fullName evidence="3">IrrE N-terminal-like domain-containing protein</fullName>
    </recommendedName>
</protein>
<evidence type="ECO:0000313" key="1">
    <source>
        <dbReference type="EMBL" id="MFC5241792.1"/>
    </source>
</evidence>
<dbReference type="RefSeq" id="WP_344562253.1">
    <property type="nucleotide sequence ID" value="NZ_BAAATG010000023.1"/>
</dbReference>
<comment type="caution">
    <text evidence="1">The sequence shown here is derived from an EMBL/GenBank/DDBJ whole genome shotgun (WGS) entry which is preliminary data.</text>
</comment>
<dbReference type="Proteomes" id="UP001596035">
    <property type="component" value="Unassembled WGS sequence"/>
</dbReference>
<gene>
    <name evidence="1" type="ORF">ACFPWV_17985</name>
</gene>
<keyword evidence="2" id="KW-1185">Reference proteome</keyword>
<sequence>MPQPFTLDGLIAGIEAERGRRIKLVAVPDHLLAHTDVCGLWLQLDAVPVDLILYVEGTTAFHRMRIILHELAHLWCDDVSEAGVEQLARLLPDCPPDVLDRLTQRGRVMTRHRYDSPVERRAEMLADLLHHEAYNTDYIEDPVLRHLDEDLSRLNFIPRSRTSRKNRVRL</sequence>
<organism evidence="1 2">
    <name type="scientific">Streptomyces atrovirens</name>
    <dbReference type="NCBI Taxonomy" id="285556"/>
    <lineage>
        <taxon>Bacteria</taxon>
        <taxon>Bacillati</taxon>
        <taxon>Actinomycetota</taxon>
        <taxon>Actinomycetes</taxon>
        <taxon>Kitasatosporales</taxon>
        <taxon>Streptomycetaceae</taxon>
        <taxon>Streptomyces</taxon>
    </lineage>
</organism>
<accession>A0ABW0DSI4</accession>
<dbReference type="EMBL" id="JBHSKN010000016">
    <property type="protein sequence ID" value="MFC5241792.1"/>
    <property type="molecule type" value="Genomic_DNA"/>
</dbReference>
<reference evidence="2" key="1">
    <citation type="journal article" date="2019" name="Int. J. Syst. Evol. Microbiol.">
        <title>The Global Catalogue of Microorganisms (GCM) 10K type strain sequencing project: providing services to taxonomists for standard genome sequencing and annotation.</title>
        <authorList>
            <consortium name="The Broad Institute Genomics Platform"/>
            <consortium name="The Broad Institute Genome Sequencing Center for Infectious Disease"/>
            <person name="Wu L."/>
            <person name="Ma J."/>
        </authorList>
    </citation>
    <scope>NUCLEOTIDE SEQUENCE [LARGE SCALE GENOMIC DNA]</scope>
    <source>
        <strain evidence="2">CGMCC 4.7131</strain>
    </source>
</reference>
<evidence type="ECO:0008006" key="3">
    <source>
        <dbReference type="Google" id="ProtNLM"/>
    </source>
</evidence>